<dbReference type="EMBL" id="MN739952">
    <property type="protein sequence ID" value="QHT79695.1"/>
    <property type="molecule type" value="Genomic_DNA"/>
</dbReference>
<sequence length="163" mass="19099">MFSIATTRFTTKTLLERDAWCKKHGWTGSIYGTPLKITEKIPYGSLLFVLEMNNETNKIVGIGLVKNTLVVDKYYKIYSDGNYNRYVYKGLYRIDSSNPNLTEYEKKVIEIFNVLLFKGLRNVKRYQGITALPKWIANSKHMDFIQFFRELFKAFEKSPPKPM</sequence>
<evidence type="ECO:0000313" key="1">
    <source>
        <dbReference type="EMBL" id="QHT79695.1"/>
    </source>
</evidence>
<dbReference type="AlphaFoldDB" id="A0A6C0HHR3"/>
<reference evidence="1" key="1">
    <citation type="journal article" date="2020" name="Nature">
        <title>Giant virus diversity and host interactions through global metagenomics.</title>
        <authorList>
            <person name="Schulz F."/>
            <person name="Roux S."/>
            <person name="Paez-Espino D."/>
            <person name="Jungbluth S."/>
            <person name="Walsh D.A."/>
            <person name="Denef V.J."/>
            <person name="McMahon K.D."/>
            <person name="Konstantinidis K.T."/>
            <person name="Eloe-Fadrosh E.A."/>
            <person name="Kyrpides N.C."/>
            <person name="Woyke T."/>
        </authorList>
    </citation>
    <scope>NUCLEOTIDE SEQUENCE</scope>
    <source>
        <strain evidence="1">GVMAG-M-3300023184-101</strain>
    </source>
</reference>
<accession>A0A6C0HHR3</accession>
<proteinExistence type="predicted"/>
<organism evidence="1">
    <name type="scientific">viral metagenome</name>
    <dbReference type="NCBI Taxonomy" id="1070528"/>
    <lineage>
        <taxon>unclassified sequences</taxon>
        <taxon>metagenomes</taxon>
        <taxon>organismal metagenomes</taxon>
    </lineage>
</organism>
<protein>
    <submittedName>
        <fullName evidence="1">Uncharacterized protein</fullName>
    </submittedName>
</protein>
<name>A0A6C0HHR3_9ZZZZ</name>